<evidence type="ECO:0000313" key="2">
    <source>
        <dbReference type="Proteomes" id="UP000030625"/>
    </source>
</evidence>
<dbReference type="Proteomes" id="UP000030625">
    <property type="component" value="Chromosome"/>
</dbReference>
<dbReference type="OrthoDB" id="3239557at2"/>
<gene>
    <name evidence="1" type="ORF">AH68_08395</name>
</gene>
<dbReference type="AlphaFoldDB" id="A0A0A7I8C4"/>
<reference evidence="1 2" key="1">
    <citation type="journal article" date="2015" name="Genome Announc.">
        <title>Complete and Assembled Genome Sequence of Bifidobacterium kashiwanohense PV20-2, Isolated from the Feces of an Anemic Kenyan Infant.</title>
        <authorList>
            <person name="Vazquez-Gutierrez P."/>
            <person name="Lacroix C."/>
            <person name="Chassard C."/>
            <person name="Klumpp J."/>
            <person name="Jans C."/>
            <person name="Stevens M.J."/>
        </authorList>
    </citation>
    <scope>NUCLEOTIDE SEQUENCE [LARGE SCALE GENOMIC DNA]</scope>
    <source>
        <strain evidence="1 2">PV20-2</strain>
    </source>
</reference>
<dbReference type="KEGG" id="bka:AH68_08395"/>
<accession>A0A0A7I8C4</accession>
<organism evidence="1 2">
    <name type="scientific">Bifidobacterium catenulatum PV20-2</name>
    <dbReference type="NCBI Taxonomy" id="1447716"/>
    <lineage>
        <taxon>Bacteria</taxon>
        <taxon>Bacillati</taxon>
        <taxon>Actinomycetota</taxon>
        <taxon>Actinomycetes</taxon>
        <taxon>Bifidobacteriales</taxon>
        <taxon>Bifidobacteriaceae</taxon>
        <taxon>Bifidobacterium</taxon>
    </lineage>
</organism>
<dbReference type="HOGENOM" id="CLU_138371_0_0_11"/>
<proteinExistence type="predicted"/>
<dbReference type="EMBL" id="CP007456">
    <property type="protein sequence ID" value="AIZ15069.1"/>
    <property type="molecule type" value="Genomic_DNA"/>
</dbReference>
<dbReference type="RefSeq" id="WP_039199167.1">
    <property type="nucleotide sequence ID" value="NZ_CP007456.1"/>
</dbReference>
<protein>
    <submittedName>
        <fullName evidence="1">Uncharacterized protein</fullName>
    </submittedName>
</protein>
<sequence length="166" mass="18311">MSVLDGFKEVGERTGGKLTMTVMLESVRFSKGVSEVLGRPEFVKLLVNYERGKFAIQVCDENDDFAVRFNDPNADRPASVTTRNLDLLVATQKFFAFPEVPADKIAYFALEGEYHSDERVILFDAKNGVRSGTVGKRGPKAGHGGRKRRKIDDVKEATVIGANNAL</sequence>
<evidence type="ECO:0000313" key="1">
    <source>
        <dbReference type="EMBL" id="AIZ15069.1"/>
    </source>
</evidence>
<name>A0A0A7I8C4_9BIFI</name>